<dbReference type="GO" id="GO:0016787">
    <property type="term" value="F:hydrolase activity"/>
    <property type="evidence" value="ECO:0007669"/>
    <property type="project" value="UniProtKB-KW"/>
</dbReference>
<proteinExistence type="inferred from homology"/>
<sequence>MKKKLGVTIAVLIALCLATVTFVGAKSLYETKQVPKGERHSISEIIHPSAKWEKVVDGAAESRFMEGINFDRSGSMWMVSPMSSELLKVEQNKVKAVKEIPGAVGAKFHKDGRLFITSITGNLFAYDPKTGTTETVLSGYKGLNDLVFDEKGGLYFTDPIGSDALNPTGTVYYLDPKTGEVEVFADGIAYPNGVAISADGNRVYISEFGKNRIVSAPSKAAAASPETPFVFAQFEGGIGPDGVAVDREGNLYVAHFQAGEIAIVDASGFKYGTIRMPEGAGTFTTNLAFKDGYLYVTESSKNEVWRIKVKKEGLPLYGSK</sequence>
<dbReference type="InterPro" id="IPR051262">
    <property type="entry name" value="SMP-30/CGR1_Lactonase"/>
</dbReference>
<dbReference type="Pfam" id="PF08450">
    <property type="entry name" value="SGL"/>
    <property type="match status" value="1"/>
</dbReference>
<keyword evidence="2" id="KW-0378">Hydrolase</keyword>
<dbReference type="PANTHER" id="PTHR47572:SF4">
    <property type="entry name" value="LACTONASE DRP35"/>
    <property type="match status" value="1"/>
</dbReference>
<comment type="caution">
    <text evidence="4">The sequence shown here is derived from an EMBL/GenBank/DDBJ whole genome shotgun (WGS) entry which is preliminary data.</text>
</comment>
<dbReference type="OrthoDB" id="2633250at2"/>
<feature type="domain" description="SMP-30/Gluconolactonase/LRE-like region" evidence="3">
    <location>
        <begin position="66"/>
        <end position="298"/>
    </location>
</feature>
<dbReference type="PANTHER" id="PTHR47572">
    <property type="entry name" value="LIPOPROTEIN-RELATED"/>
    <property type="match status" value="1"/>
</dbReference>
<comment type="similarity">
    <text evidence="1">Belongs to the SMP-30/CGR1 family.</text>
</comment>
<dbReference type="InterPro" id="IPR011042">
    <property type="entry name" value="6-blade_b-propeller_TolB-like"/>
</dbReference>
<gene>
    <name evidence="4" type="ORF">AV656_07620</name>
</gene>
<evidence type="ECO:0000256" key="1">
    <source>
        <dbReference type="ARBA" id="ARBA00008853"/>
    </source>
</evidence>
<dbReference type="EMBL" id="LQNT01000009">
    <property type="protein sequence ID" value="KZE38763.1"/>
    <property type="molecule type" value="Genomic_DNA"/>
</dbReference>
<evidence type="ECO:0000256" key="2">
    <source>
        <dbReference type="ARBA" id="ARBA00022801"/>
    </source>
</evidence>
<evidence type="ECO:0000313" key="4">
    <source>
        <dbReference type="EMBL" id="KZE38763.1"/>
    </source>
</evidence>
<organism evidence="4 5">
    <name type="scientific">Bhargavaea cecembensis</name>
    <dbReference type="NCBI Taxonomy" id="394098"/>
    <lineage>
        <taxon>Bacteria</taxon>
        <taxon>Bacillati</taxon>
        <taxon>Bacillota</taxon>
        <taxon>Bacilli</taxon>
        <taxon>Bacillales</taxon>
        <taxon>Caryophanaceae</taxon>
        <taxon>Bhargavaea</taxon>
    </lineage>
</organism>
<evidence type="ECO:0000259" key="3">
    <source>
        <dbReference type="Pfam" id="PF08450"/>
    </source>
</evidence>
<dbReference type="Gene3D" id="2.120.10.30">
    <property type="entry name" value="TolB, C-terminal domain"/>
    <property type="match status" value="1"/>
</dbReference>
<dbReference type="InterPro" id="IPR013658">
    <property type="entry name" value="SGL"/>
</dbReference>
<name>A0A161SLX5_9BACL</name>
<accession>A0A161SLX5</accession>
<dbReference type="Proteomes" id="UP000076490">
    <property type="component" value="Unassembled WGS sequence"/>
</dbReference>
<protein>
    <submittedName>
        <fullName evidence="4">Gluconolactonase</fullName>
    </submittedName>
</protein>
<dbReference type="AlphaFoldDB" id="A0A161SLX5"/>
<reference evidence="4 5" key="1">
    <citation type="submission" date="2016-01" db="EMBL/GenBank/DDBJ databases">
        <title>Whole genome sequencing of Bhargavaea cecembensis T14.</title>
        <authorList>
            <person name="Hong K.W."/>
        </authorList>
    </citation>
    <scope>NUCLEOTIDE SEQUENCE [LARGE SCALE GENOMIC DNA]</scope>
    <source>
        <strain evidence="4 5">T14</strain>
    </source>
</reference>
<dbReference type="RefSeq" id="WP_063180614.1">
    <property type="nucleotide sequence ID" value="NZ_LQNT01000009.1"/>
</dbReference>
<dbReference type="SUPFAM" id="SSF63829">
    <property type="entry name" value="Calcium-dependent phosphotriesterase"/>
    <property type="match status" value="1"/>
</dbReference>
<evidence type="ECO:0000313" key="5">
    <source>
        <dbReference type="Proteomes" id="UP000076490"/>
    </source>
</evidence>